<accession>A0A8J2I7W0</accession>
<dbReference type="Pfam" id="PF05141">
    <property type="entry name" value="DIT1_PvcA"/>
    <property type="match status" value="1"/>
</dbReference>
<evidence type="ECO:0000313" key="5">
    <source>
        <dbReference type="Proteomes" id="UP000676310"/>
    </source>
</evidence>
<dbReference type="InterPro" id="IPR000873">
    <property type="entry name" value="AMP-dep_synth/lig_dom"/>
</dbReference>
<organism evidence="4 5">
    <name type="scientific">Alternaria atra</name>
    <dbReference type="NCBI Taxonomy" id="119953"/>
    <lineage>
        <taxon>Eukaryota</taxon>
        <taxon>Fungi</taxon>
        <taxon>Dikarya</taxon>
        <taxon>Ascomycota</taxon>
        <taxon>Pezizomycotina</taxon>
        <taxon>Dothideomycetes</taxon>
        <taxon>Pleosporomycetidae</taxon>
        <taxon>Pleosporales</taxon>
        <taxon>Pleosporineae</taxon>
        <taxon>Pleosporaceae</taxon>
        <taxon>Alternaria</taxon>
        <taxon>Alternaria sect. Ulocladioides</taxon>
    </lineage>
</organism>
<dbReference type="Gene3D" id="3.30.559.10">
    <property type="entry name" value="Chloramphenicol acetyltransferase-like domain"/>
    <property type="match status" value="2"/>
</dbReference>
<name>A0A8J2I7W0_9PLEO</name>
<dbReference type="Gene3D" id="1.10.1200.10">
    <property type="entry name" value="ACP-like"/>
    <property type="match status" value="1"/>
</dbReference>
<dbReference type="OrthoDB" id="429813at2759"/>
<dbReference type="Pfam" id="PF22664">
    <property type="entry name" value="TRI-like_N"/>
    <property type="match status" value="1"/>
</dbReference>
<feature type="region of interest" description="Disordered" evidence="2">
    <location>
        <begin position="386"/>
        <end position="423"/>
    </location>
</feature>
<dbReference type="SUPFAM" id="SSF56801">
    <property type="entry name" value="Acetyl-CoA synthetase-like"/>
    <property type="match status" value="1"/>
</dbReference>
<evidence type="ECO:0000256" key="2">
    <source>
        <dbReference type="SAM" id="MobiDB-lite"/>
    </source>
</evidence>
<dbReference type="InterPro" id="IPR054710">
    <property type="entry name" value="Tri101-like_N"/>
</dbReference>
<dbReference type="SUPFAM" id="SSF47336">
    <property type="entry name" value="ACP-like"/>
    <property type="match status" value="1"/>
</dbReference>
<dbReference type="InterPro" id="IPR023213">
    <property type="entry name" value="CAT-like_dom_sf"/>
</dbReference>
<protein>
    <recommendedName>
        <fullName evidence="3">Carrier domain-containing protein</fullName>
    </recommendedName>
</protein>
<evidence type="ECO:0000259" key="3">
    <source>
        <dbReference type="PROSITE" id="PS50075"/>
    </source>
</evidence>
<dbReference type="InterPro" id="IPR009081">
    <property type="entry name" value="PP-bd_ACP"/>
</dbReference>
<keyword evidence="5" id="KW-1185">Reference proteome</keyword>
<dbReference type="Pfam" id="PF00501">
    <property type="entry name" value="AMP-binding"/>
    <property type="match status" value="1"/>
</dbReference>
<gene>
    <name evidence="4" type="ORF">ALTATR162_LOCUS9337</name>
</gene>
<dbReference type="InterPro" id="IPR020845">
    <property type="entry name" value="AMP-binding_CS"/>
</dbReference>
<dbReference type="PROSITE" id="PS50075">
    <property type="entry name" value="CARRIER"/>
    <property type="match status" value="1"/>
</dbReference>
<dbReference type="Pfam" id="PF00550">
    <property type="entry name" value="PP-binding"/>
    <property type="match status" value="1"/>
</dbReference>
<dbReference type="Gene3D" id="3.40.50.12780">
    <property type="entry name" value="N-terminal domain of ligase-like"/>
    <property type="match status" value="1"/>
</dbReference>
<dbReference type="RefSeq" id="XP_043172905.1">
    <property type="nucleotide sequence ID" value="XM_043316970.1"/>
</dbReference>
<sequence length="1583" mass="175301">MVDMTIRLDGLTSSSPAGLGISLQREESSIVGATSGVGDTSNKILDIIYEHALNKFDDSRERLAAGTAKFLSVIDRFVLAGERVEACLPAFPFKSANKVYKVLGSLPDKAEELALQRLNFMCARIKDVYKPGARITIISDGITYNDLLSISDRETWSYGEALRQMAADKKFTYIAFSRLKDILDFPELPEKLREITYVANCTNFRRLLLNEYGRPDIDIDKEIRDNADTKLTYLGYRKFLESDLKHIFALGENRGSNQYKRDVKYLAKQMLFRGYAYAGAVKAAFPNHLRLSIHESIGDHKISISLLDTKTGYTTPWHCSVALLADGNWVSAPAGEFQKDSRLELVHENGRPSYFKEKNLHGTDMPWINEANSSYLQARTPFHGTRSGYSSPSTTSMVSGVSTPPTSFEHTPPRSSPSMKLPETPYINGAGIEPAYGRRLIPQIMDQLATTHPARTVFSIAKPSGAGLDLRDISAHAFAKAVNKTAWWLHDQVGKSLSIRPVGYIGPHDLRHVLITYACVKLGYAALYLSPKNSTEGALAVLEATKCDIWAKASEVATAPLVKDVLQKRPMKLLELPLLDELLDTEDVKPFPYTKTFDAATTDPFCYLHTSGSTGVPKPIPWSHGLIGTMDAIRLLPPVDGDDGLVPWTSNWKEGDRIYSSFPMCHGAGIIMDILMPALFGLHCVLGPANVIPNMSLIENLAEHARIDIWSMVPSLVDELGDTPDVLTKFRSSKFICASGGPVSPISAGKVNEVIRVLNLTGTTEGLFIGNLVVEREDWFWFAFHPYSGFEFKEVEPGIFEHWVHRNEHASLFQGIFHTFPDKESVNFKDLYKRHPTKPNLWAFTGRNDDLIVLSSGYKILPLEFEALVSTHPAIDGCLVVGSNKLQAGLLIELKDPAAKTDELMESIWAKIETSMSSSRQTVKLSRDYVFFAQPDKPFTRTDKGTVKRRATLMLYDDYIERFYSARSNETSFVVDTSSASTLQQSVQEILASSLPAIQTASPDDDLFALGLDSLGVSAAVNAIRAAIKGLDKLAPRHLYANPTLAKFTTALEPLVAGAKNAGSSKLTLDNREASLQRMIAQRRAWQSFRLNPFDYVNPNHYMGLVFYFPLREGVTFEAAFANMQAGLNRTFELIPALGGKMIRCSKDEIGYTNGDLCVAIPPFGQPARDRLIYKNLSNVLPSFGTLRDGGFVPSAFKDELVLRQDTFPQLPADILVAQANFINGGCILAVDISHCCLDGVGAIIAIKAWAENCKYLQGDTSATCSWYDAESFNHSLPEVLHELEGYARPVDEIDPDVWGLLPFIPSDDVVAKHSSRQPGPLGRPPRYPLHPTWPLPAVERKMDTTLFLIPPEKVELLKVDVANNPEANGAITSISDIVQAFFWRSALRARYAVAKASGREFSLDEYSILELPTDGRPYFSSLLPATYMGSLLTLNRTSMPIDELCAPTTSVARVAQVVRASAARMTPALIHDAFTLLQSLPDHSRFSTANMGLDHMHAMISNMILFQMSEISFGDAYFANGGSPETMRPQLERGNGRFRFLVVFPLKADGGIELVLGTFPEEREMFARDEEFANRSVENGKE</sequence>
<evidence type="ECO:0000313" key="4">
    <source>
        <dbReference type="EMBL" id="CAG5179540.1"/>
    </source>
</evidence>
<dbReference type="InterPro" id="IPR042099">
    <property type="entry name" value="ANL_N_sf"/>
</dbReference>
<dbReference type="EMBL" id="CAJRGZ010000023">
    <property type="protein sequence ID" value="CAG5179540.1"/>
    <property type="molecule type" value="Genomic_DNA"/>
</dbReference>
<feature type="domain" description="Carrier" evidence="3">
    <location>
        <begin position="978"/>
        <end position="1056"/>
    </location>
</feature>
<keyword evidence="1" id="KW-0808">Transferase</keyword>
<proteinExistence type="predicted"/>
<dbReference type="InterPro" id="IPR036736">
    <property type="entry name" value="ACP-like_sf"/>
</dbReference>
<evidence type="ECO:0000256" key="1">
    <source>
        <dbReference type="ARBA" id="ARBA00022679"/>
    </source>
</evidence>
<dbReference type="Pfam" id="PF23562">
    <property type="entry name" value="AMP-binding_C_3"/>
    <property type="match status" value="1"/>
</dbReference>
<dbReference type="GO" id="GO:0016740">
    <property type="term" value="F:transferase activity"/>
    <property type="evidence" value="ECO:0007669"/>
    <property type="project" value="UniProtKB-KW"/>
</dbReference>
<feature type="compositionally biased region" description="Polar residues" evidence="2">
    <location>
        <begin position="387"/>
        <end position="409"/>
    </location>
</feature>
<dbReference type="PANTHER" id="PTHR37285">
    <property type="entry name" value="SPORE WALL MATURATION PROTEIN DIT1"/>
    <property type="match status" value="1"/>
</dbReference>
<dbReference type="GeneID" id="67021547"/>
<dbReference type="PANTHER" id="PTHR37285:SF5">
    <property type="entry name" value="SPORE WALL MATURATION PROTEIN DIT1"/>
    <property type="match status" value="1"/>
</dbReference>
<dbReference type="PROSITE" id="PS00455">
    <property type="entry name" value="AMP_BINDING"/>
    <property type="match status" value="1"/>
</dbReference>
<dbReference type="InterPro" id="IPR007817">
    <property type="entry name" value="Isocyanide_synthase_DIT1"/>
</dbReference>
<dbReference type="Proteomes" id="UP000676310">
    <property type="component" value="Unassembled WGS sequence"/>
</dbReference>
<comment type="caution">
    <text evidence="4">The sequence shown here is derived from an EMBL/GenBank/DDBJ whole genome shotgun (WGS) entry which is preliminary data.</text>
</comment>
<reference evidence="4" key="1">
    <citation type="submission" date="2021-05" db="EMBL/GenBank/DDBJ databases">
        <authorList>
            <person name="Stam R."/>
        </authorList>
    </citation>
    <scope>NUCLEOTIDE SEQUENCE</scope>
    <source>
        <strain evidence="4">CS162</strain>
    </source>
</reference>